<sequence length="546" mass="62211">MASNSSATEKEKRQALPFDVWYLVFENMEPRYDEDPFPRGHFSEARRAWLLSTRLVSKVFNVIATRHAFKDVDLSKDTLLERLMNAPMDQAWKFLRNVQQYAREMKISSDSNKAHVNLIADLLATSRYVERLRWVAGPDDPWEKKSNATMASKYFLAYVNAPGSPSSFFYGSDKRGGSLIRADRETMRKILRRAPINPTDHDDPGARSQQVSIIDRDGGYCPSPSADSQSKVIKALSLFQCSYVQGPIPVGRKCPPMLKLSLDHYSWKLPAKDFSLIWDFSMMQNLCLKDSHISRFLRRVPIADLARLRSLKIVRLNTDIFNGHRVYPSTCHPAVEGLLRACPGIESLKVDYSPAWSEAVSFDEVSNIGSGLRKLRLRNLDKPVQISTATLQIGLHKFNNIRHLGLDMDTTSHEFPDFLLIIARAKSLQHLELFAMTTLRTSQVEKASTDPEYDNAERIMRSLHDQKIGDSFTSITINLERPRRPRKWRPQPDEEGYSKSEYTGYGIRSFMSRMSFAGVYVQTGSHRIGGIRESISGPARKRARLS</sequence>
<dbReference type="Gene3D" id="3.80.10.10">
    <property type="entry name" value="Ribonuclease Inhibitor"/>
    <property type="match status" value="1"/>
</dbReference>
<dbReference type="EMBL" id="JAZHXI010000006">
    <property type="protein sequence ID" value="KAL2070702.1"/>
    <property type="molecule type" value="Genomic_DNA"/>
</dbReference>
<dbReference type="Proteomes" id="UP001595075">
    <property type="component" value="Unassembled WGS sequence"/>
</dbReference>
<protein>
    <recommendedName>
        <fullName evidence="3">F-box domain-containing protein</fullName>
    </recommendedName>
</protein>
<evidence type="ECO:0000313" key="1">
    <source>
        <dbReference type="EMBL" id="KAL2070702.1"/>
    </source>
</evidence>
<keyword evidence="2" id="KW-1185">Reference proteome</keyword>
<evidence type="ECO:0008006" key="3">
    <source>
        <dbReference type="Google" id="ProtNLM"/>
    </source>
</evidence>
<organism evidence="1 2">
    <name type="scientific">Oculimacula yallundae</name>
    <dbReference type="NCBI Taxonomy" id="86028"/>
    <lineage>
        <taxon>Eukaryota</taxon>
        <taxon>Fungi</taxon>
        <taxon>Dikarya</taxon>
        <taxon>Ascomycota</taxon>
        <taxon>Pezizomycotina</taxon>
        <taxon>Leotiomycetes</taxon>
        <taxon>Helotiales</taxon>
        <taxon>Ploettnerulaceae</taxon>
        <taxon>Oculimacula</taxon>
    </lineage>
</organism>
<gene>
    <name evidence="1" type="ORF">VTL71DRAFT_13728</name>
</gene>
<dbReference type="SUPFAM" id="SSF52047">
    <property type="entry name" value="RNI-like"/>
    <property type="match status" value="1"/>
</dbReference>
<accession>A0ABR4CL78</accession>
<reference evidence="1 2" key="1">
    <citation type="journal article" date="2024" name="Commun. Biol.">
        <title>Comparative genomic analysis of thermophilic fungi reveals convergent evolutionary adaptations and gene losses.</title>
        <authorList>
            <person name="Steindorff A.S."/>
            <person name="Aguilar-Pontes M.V."/>
            <person name="Robinson A.J."/>
            <person name="Andreopoulos B."/>
            <person name="LaButti K."/>
            <person name="Kuo A."/>
            <person name="Mondo S."/>
            <person name="Riley R."/>
            <person name="Otillar R."/>
            <person name="Haridas S."/>
            <person name="Lipzen A."/>
            <person name="Grimwood J."/>
            <person name="Schmutz J."/>
            <person name="Clum A."/>
            <person name="Reid I.D."/>
            <person name="Moisan M.C."/>
            <person name="Butler G."/>
            <person name="Nguyen T.T.M."/>
            <person name="Dewar K."/>
            <person name="Conant G."/>
            <person name="Drula E."/>
            <person name="Henrissat B."/>
            <person name="Hansel C."/>
            <person name="Singer S."/>
            <person name="Hutchinson M.I."/>
            <person name="de Vries R.P."/>
            <person name="Natvig D.O."/>
            <person name="Powell A.J."/>
            <person name="Tsang A."/>
            <person name="Grigoriev I.V."/>
        </authorList>
    </citation>
    <scope>NUCLEOTIDE SEQUENCE [LARGE SCALE GENOMIC DNA]</scope>
    <source>
        <strain evidence="1 2">CBS 494.80</strain>
    </source>
</reference>
<name>A0ABR4CL78_9HELO</name>
<proteinExistence type="predicted"/>
<comment type="caution">
    <text evidence="1">The sequence shown here is derived from an EMBL/GenBank/DDBJ whole genome shotgun (WGS) entry which is preliminary data.</text>
</comment>
<evidence type="ECO:0000313" key="2">
    <source>
        <dbReference type="Proteomes" id="UP001595075"/>
    </source>
</evidence>
<dbReference type="InterPro" id="IPR032675">
    <property type="entry name" value="LRR_dom_sf"/>
</dbReference>